<dbReference type="Gene3D" id="3.30.70.20">
    <property type="match status" value="1"/>
</dbReference>
<evidence type="ECO:0000256" key="4">
    <source>
        <dbReference type="SAM" id="Phobius"/>
    </source>
</evidence>
<dbReference type="PROSITE" id="PS51379">
    <property type="entry name" value="4FE4S_FER_2"/>
    <property type="match status" value="2"/>
</dbReference>
<feature type="transmembrane region" description="Helical" evidence="4">
    <location>
        <begin position="571"/>
        <end position="596"/>
    </location>
</feature>
<feature type="transmembrane region" description="Helical" evidence="4">
    <location>
        <begin position="547"/>
        <end position="565"/>
    </location>
</feature>
<sequence>MDLATAWIVAASAALVAVLGAAHVGRRRWRQARDAAALAERRARNQHLPRSLHPVIDPNVCIGSLSCVKACPEGDILGVVDGAGALIHGDHCIGHGRCAAECPVDAIKLVFGTLERGVDLPEVDAFFESSRPGVHIVGELAGMGLIKNAVRQGVQVAERLDQVLSREPANGAVDVAVVGAGPAGLATALALSQRGRSCRLLEQGSVGGTVAHFPRQKLVMTEPLELPPLGRFDRRTVEKEELLATFQRAVREARLAVEEGVKVTGVTGEDGAFRVDTDQGPVAARKVVLAVGRRGSPRKLGVPGEEREKVVYALDDPAQYEGARVLVVGGGDAAVEAAAQLAEESTAEVTLSYRGPELTRCREKNRARLAALAQSGRVRLLLESEVTEVGETRVALTVKGHREVLANDHVIVNVGGELPLDLLERSGVALRRYHGEAPGGPRGAEPPPPTDERRRETRARWAAASLYVLAGGAILAWLAWHGADYYRLPRLARLHSPLHPSLRSSGPFGHGIGIVATGFMLSNFLYAARKRSRALTGFGSIRAWLDFHVFVGFMSPLVIAFHAAFQSKNLLATGTASALGVVVLTGVVGRFIYGLVRPDLGEAARATRGLKQLMRAWRVFHASLAGFLVVAIAAHIAVSLYLGYGLQ</sequence>
<keyword evidence="4" id="KW-1133">Transmembrane helix</keyword>
<proteinExistence type="predicted"/>
<feature type="domain" description="4Fe-4S ferredoxin-type" evidence="5">
    <location>
        <begin position="83"/>
        <end position="112"/>
    </location>
</feature>
<dbReference type="SUPFAM" id="SSF54862">
    <property type="entry name" value="4Fe-4S ferredoxins"/>
    <property type="match status" value="1"/>
</dbReference>
<accession>A0ABM7XDN2</accession>
<reference evidence="7" key="1">
    <citation type="journal article" date="2022" name="Int. J. Syst. Evol. Microbiol.">
        <title>Anaeromyxobacter oryzae sp. nov., Anaeromyxobacter diazotrophicus sp. nov. and Anaeromyxobacter paludicola sp. nov., isolated from paddy soils.</title>
        <authorList>
            <person name="Itoh H."/>
            <person name="Xu Z."/>
            <person name="Mise K."/>
            <person name="Masuda Y."/>
            <person name="Ushijima N."/>
            <person name="Hayakawa C."/>
            <person name="Shiratori Y."/>
            <person name="Senoo K."/>
        </authorList>
    </citation>
    <scope>NUCLEOTIDE SEQUENCE [LARGE SCALE GENOMIC DNA]</scope>
    <source>
        <strain evidence="7">Red630</strain>
    </source>
</reference>
<dbReference type="InterPro" id="IPR050097">
    <property type="entry name" value="Ferredoxin-NADP_redctase_2"/>
</dbReference>
<evidence type="ECO:0000256" key="3">
    <source>
        <dbReference type="SAM" id="MobiDB-lite"/>
    </source>
</evidence>
<dbReference type="PANTHER" id="PTHR48105">
    <property type="entry name" value="THIOREDOXIN REDUCTASE 1-RELATED-RELATED"/>
    <property type="match status" value="1"/>
</dbReference>
<name>A0ABM7XDN2_9BACT</name>
<gene>
    <name evidence="6" type="ORF">AMPC_30660</name>
</gene>
<dbReference type="PRINTS" id="PR00469">
    <property type="entry name" value="PNDRDTASEII"/>
</dbReference>
<dbReference type="InterPro" id="IPR036188">
    <property type="entry name" value="FAD/NAD-bd_sf"/>
</dbReference>
<keyword evidence="1" id="KW-0285">Flavoprotein</keyword>
<dbReference type="EMBL" id="AP025592">
    <property type="protein sequence ID" value="BDG09953.1"/>
    <property type="molecule type" value="Genomic_DNA"/>
</dbReference>
<feature type="region of interest" description="Disordered" evidence="3">
    <location>
        <begin position="433"/>
        <end position="456"/>
    </location>
</feature>
<keyword evidence="4" id="KW-0812">Transmembrane</keyword>
<feature type="domain" description="4Fe-4S ferredoxin-type" evidence="5">
    <location>
        <begin position="52"/>
        <end position="82"/>
    </location>
</feature>
<evidence type="ECO:0000313" key="7">
    <source>
        <dbReference type="Proteomes" id="UP001162734"/>
    </source>
</evidence>
<protein>
    <recommendedName>
        <fullName evidence="5">4Fe-4S ferredoxin-type domain-containing protein</fullName>
    </recommendedName>
</protein>
<dbReference type="RefSeq" id="WP_248342351.1">
    <property type="nucleotide sequence ID" value="NZ_AP025592.1"/>
</dbReference>
<evidence type="ECO:0000313" key="6">
    <source>
        <dbReference type="EMBL" id="BDG09953.1"/>
    </source>
</evidence>
<keyword evidence="2" id="KW-0560">Oxidoreductase</keyword>
<feature type="transmembrane region" description="Helical" evidence="4">
    <location>
        <begin position="6"/>
        <end position="24"/>
    </location>
</feature>
<feature type="transmembrane region" description="Helical" evidence="4">
    <location>
        <begin position="617"/>
        <end position="644"/>
    </location>
</feature>
<dbReference type="Pfam" id="PF13738">
    <property type="entry name" value="Pyr_redox_3"/>
    <property type="match status" value="1"/>
</dbReference>
<dbReference type="Proteomes" id="UP001162734">
    <property type="component" value="Chromosome"/>
</dbReference>
<feature type="transmembrane region" description="Helical" evidence="4">
    <location>
        <begin position="461"/>
        <end position="480"/>
    </location>
</feature>
<feature type="transmembrane region" description="Helical" evidence="4">
    <location>
        <begin position="508"/>
        <end position="526"/>
    </location>
</feature>
<dbReference type="PRINTS" id="PR00368">
    <property type="entry name" value="FADPNR"/>
</dbReference>
<evidence type="ECO:0000256" key="2">
    <source>
        <dbReference type="ARBA" id="ARBA00023002"/>
    </source>
</evidence>
<dbReference type="InterPro" id="IPR017896">
    <property type="entry name" value="4Fe4S_Fe-S-bd"/>
</dbReference>
<dbReference type="SUPFAM" id="SSF51905">
    <property type="entry name" value="FAD/NAD(P)-binding domain"/>
    <property type="match status" value="2"/>
</dbReference>
<dbReference type="Pfam" id="PF13237">
    <property type="entry name" value="Fer4_10"/>
    <property type="match status" value="1"/>
</dbReference>
<keyword evidence="4" id="KW-0472">Membrane</keyword>
<evidence type="ECO:0000259" key="5">
    <source>
        <dbReference type="PROSITE" id="PS51379"/>
    </source>
</evidence>
<dbReference type="Gene3D" id="3.50.50.60">
    <property type="entry name" value="FAD/NAD(P)-binding domain"/>
    <property type="match status" value="3"/>
</dbReference>
<keyword evidence="7" id="KW-1185">Reference proteome</keyword>
<organism evidence="6 7">
    <name type="scientific">Anaeromyxobacter paludicola</name>
    <dbReference type="NCBI Taxonomy" id="2918171"/>
    <lineage>
        <taxon>Bacteria</taxon>
        <taxon>Pseudomonadati</taxon>
        <taxon>Myxococcota</taxon>
        <taxon>Myxococcia</taxon>
        <taxon>Myxococcales</taxon>
        <taxon>Cystobacterineae</taxon>
        <taxon>Anaeromyxobacteraceae</taxon>
        <taxon>Anaeromyxobacter</taxon>
    </lineage>
</organism>
<evidence type="ECO:0000256" key="1">
    <source>
        <dbReference type="ARBA" id="ARBA00022630"/>
    </source>
</evidence>